<evidence type="ECO:0000256" key="3">
    <source>
        <dbReference type="SAM" id="MobiDB-lite"/>
    </source>
</evidence>
<name>A0A820GD27_9BILA</name>
<dbReference type="SMART" id="SM00326">
    <property type="entry name" value="SH3"/>
    <property type="match status" value="3"/>
</dbReference>
<feature type="compositionally biased region" description="Polar residues" evidence="3">
    <location>
        <begin position="104"/>
        <end position="117"/>
    </location>
</feature>
<evidence type="ECO:0000256" key="1">
    <source>
        <dbReference type="ARBA" id="ARBA00022443"/>
    </source>
</evidence>
<comment type="caution">
    <text evidence="5">The sequence shown here is derived from an EMBL/GenBank/DDBJ whole genome shotgun (WGS) entry which is preliminary data.</text>
</comment>
<reference evidence="5" key="1">
    <citation type="submission" date="2021-02" db="EMBL/GenBank/DDBJ databases">
        <authorList>
            <person name="Nowell W R."/>
        </authorList>
    </citation>
    <scope>NUCLEOTIDE SEQUENCE</scope>
</reference>
<evidence type="ECO:0000256" key="2">
    <source>
        <dbReference type="PROSITE-ProRule" id="PRU00192"/>
    </source>
</evidence>
<proteinExistence type="predicted"/>
<dbReference type="PROSITE" id="PS50002">
    <property type="entry name" value="SH3"/>
    <property type="match status" value="3"/>
</dbReference>
<feature type="compositionally biased region" description="Polar residues" evidence="3">
    <location>
        <begin position="63"/>
        <end position="72"/>
    </location>
</feature>
<dbReference type="EMBL" id="CAJOBP010001351">
    <property type="protein sequence ID" value="CAF4277248.1"/>
    <property type="molecule type" value="Genomic_DNA"/>
</dbReference>
<dbReference type="InterPro" id="IPR001452">
    <property type="entry name" value="SH3_domain"/>
</dbReference>
<evidence type="ECO:0000259" key="4">
    <source>
        <dbReference type="PROSITE" id="PS50002"/>
    </source>
</evidence>
<feature type="region of interest" description="Disordered" evidence="3">
    <location>
        <begin position="1"/>
        <end position="26"/>
    </location>
</feature>
<dbReference type="PANTHER" id="PTHR14167:SF116">
    <property type="entry name" value="CAP, ISOFORM AC"/>
    <property type="match status" value="1"/>
</dbReference>
<dbReference type="InterPro" id="IPR050384">
    <property type="entry name" value="Endophilin_SH3RF"/>
</dbReference>
<dbReference type="Pfam" id="PF14604">
    <property type="entry name" value="SH3_9"/>
    <property type="match status" value="1"/>
</dbReference>
<sequence>DDRRHPLPQYEQHATWHGEPKLPTTVTREDFELRDRRVPQLSEQFIPAERTIPASVEHERPSRTSSQQQPRTYHYPNQQAVKLAWLPLSYPAEQAMPGGATGYDTDSTISERSTTQRPYEYGPTDSQYRYTNRPYYNDHYYNRSPGPSYYRNPPTVHYGGRGVSPEYGGLSRNYIEVFRGGDFRESKPSEIYSLPLSEQMRTSPNFPSSSRYSRYDQYQSERYGTMLNRNNIASTQPAYYSNSLPKSHYQNHIPPSTVHASTYYTHRSPFQHRTVQSSPNPECKNFIRHSKSFDYRPLRTKLQREYKITSNLLVDEWDYPQTSQNNKYSAATSATNQSGVSSPDDVFIKKSNEVVEQSGQDLLELNRQKLQFRTNDSQPIYKALALHNFYAETNKELPFKKGDTMLVKRRINDNWLEGENQGLTGIFPLNHVQLFPCEAIGQPSAKEIEQHIEGEPIVKNDFIPVKSYELQLKKGDKVILLRKFDNNWYEGRINHSEDIFPVEYVETVKESKDTPLKQSYQDEHIKNATKMPKSVLKNSIQLQSTEKEKDKDKDNIVPESSLPLQTCQVLYDYKPKNPDELEIHVGDIISIVEICDDGWYCGIIEKSKHGNTMNFGTFPGNYVQILPN</sequence>
<feature type="region of interest" description="Disordered" evidence="3">
    <location>
        <begin position="96"/>
        <end position="131"/>
    </location>
</feature>
<feature type="domain" description="SH3" evidence="4">
    <location>
        <begin position="449"/>
        <end position="510"/>
    </location>
</feature>
<evidence type="ECO:0000313" key="6">
    <source>
        <dbReference type="Proteomes" id="UP000663873"/>
    </source>
</evidence>
<feature type="non-terminal residue" evidence="5">
    <location>
        <position position="1"/>
    </location>
</feature>
<dbReference type="AlphaFoldDB" id="A0A820GD27"/>
<feature type="region of interest" description="Disordered" evidence="3">
    <location>
        <begin position="48"/>
        <end position="72"/>
    </location>
</feature>
<protein>
    <recommendedName>
        <fullName evidence="4">SH3 domain-containing protein</fullName>
    </recommendedName>
</protein>
<dbReference type="Pfam" id="PF00018">
    <property type="entry name" value="SH3_1"/>
    <property type="match status" value="2"/>
</dbReference>
<feature type="domain" description="SH3" evidence="4">
    <location>
        <begin position="378"/>
        <end position="437"/>
    </location>
</feature>
<organism evidence="5 6">
    <name type="scientific">Rotaria socialis</name>
    <dbReference type="NCBI Taxonomy" id="392032"/>
    <lineage>
        <taxon>Eukaryota</taxon>
        <taxon>Metazoa</taxon>
        <taxon>Spiralia</taxon>
        <taxon>Gnathifera</taxon>
        <taxon>Rotifera</taxon>
        <taxon>Eurotatoria</taxon>
        <taxon>Bdelloidea</taxon>
        <taxon>Philodinida</taxon>
        <taxon>Philodinidae</taxon>
        <taxon>Rotaria</taxon>
    </lineage>
</organism>
<keyword evidence="6" id="KW-1185">Reference proteome</keyword>
<dbReference type="PANTHER" id="PTHR14167">
    <property type="entry name" value="SH3 DOMAIN-CONTAINING"/>
    <property type="match status" value="1"/>
</dbReference>
<accession>A0A820GD27</accession>
<evidence type="ECO:0000313" key="5">
    <source>
        <dbReference type="EMBL" id="CAF4277248.1"/>
    </source>
</evidence>
<dbReference type="SUPFAM" id="SSF50044">
    <property type="entry name" value="SH3-domain"/>
    <property type="match status" value="3"/>
</dbReference>
<gene>
    <name evidence="5" type="ORF">UJA718_LOCUS11153</name>
</gene>
<keyword evidence="1 2" id="KW-0728">SH3 domain</keyword>
<dbReference type="Gene3D" id="2.30.30.40">
    <property type="entry name" value="SH3 Domains"/>
    <property type="match status" value="3"/>
</dbReference>
<feature type="domain" description="SH3" evidence="4">
    <location>
        <begin position="562"/>
        <end position="628"/>
    </location>
</feature>
<dbReference type="PRINTS" id="PR00499">
    <property type="entry name" value="P67PHOX"/>
</dbReference>
<dbReference type="InterPro" id="IPR036028">
    <property type="entry name" value="SH3-like_dom_sf"/>
</dbReference>
<dbReference type="Proteomes" id="UP000663873">
    <property type="component" value="Unassembled WGS sequence"/>
</dbReference>